<sequence length="109" mass="12338">MLRAPGHLRESTRRWWRQVVGDYQLEAHHLKLLTLAAEAWDTCQQAREAVAEKGLTFEDRFGQPHSLPEVAIERDSRLAFARLLRELDLDVEPPAGSSRPPGLRSNKGG</sequence>
<protein>
    <recommendedName>
        <fullName evidence="2">Phage terminase small subunit P27 family</fullName>
    </recommendedName>
</protein>
<dbReference type="EMBL" id="BARS01031189">
    <property type="protein sequence ID" value="GAG28139.1"/>
    <property type="molecule type" value="Genomic_DNA"/>
</dbReference>
<reference evidence="1" key="1">
    <citation type="journal article" date="2014" name="Front. Microbiol.">
        <title>High frequency of phylogenetically diverse reductive dehalogenase-homologous genes in deep subseafloor sedimentary metagenomes.</title>
        <authorList>
            <person name="Kawai M."/>
            <person name="Futagami T."/>
            <person name="Toyoda A."/>
            <person name="Takaki Y."/>
            <person name="Nishi S."/>
            <person name="Hori S."/>
            <person name="Arai W."/>
            <person name="Tsubouchi T."/>
            <person name="Morono Y."/>
            <person name="Uchiyama I."/>
            <person name="Ito T."/>
            <person name="Fujiyama A."/>
            <person name="Inagaki F."/>
            <person name="Takami H."/>
        </authorList>
    </citation>
    <scope>NUCLEOTIDE SEQUENCE</scope>
    <source>
        <strain evidence="1">Expedition CK06-06</strain>
    </source>
</reference>
<name>X0WB35_9ZZZZ</name>
<dbReference type="InterPro" id="IPR006448">
    <property type="entry name" value="Phage_term_ssu_P27"/>
</dbReference>
<dbReference type="Pfam" id="PF05119">
    <property type="entry name" value="Terminase_4"/>
    <property type="match status" value="1"/>
</dbReference>
<evidence type="ECO:0008006" key="2">
    <source>
        <dbReference type="Google" id="ProtNLM"/>
    </source>
</evidence>
<accession>X0WB35</accession>
<comment type="caution">
    <text evidence="1">The sequence shown here is derived from an EMBL/GenBank/DDBJ whole genome shotgun (WGS) entry which is preliminary data.</text>
</comment>
<dbReference type="AlphaFoldDB" id="X0WB35"/>
<organism evidence="1">
    <name type="scientific">marine sediment metagenome</name>
    <dbReference type="NCBI Taxonomy" id="412755"/>
    <lineage>
        <taxon>unclassified sequences</taxon>
        <taxon>metagenomes</taxon>
        <taxon>ecological metagenomes</taxon>
    </lineage>
</organism>
<gene>
    <name evidence="1" type="ORF">S01H1_48563</name>
</gene>
<proteinExistence type="predicted"/>
<evidence type="ECO:0000313" key="1">
    <source>
        <dbReference type="EMBL" id="GAG28139.1"/>
    </source>
</evidence>